<dbReference type="Proteomes" id="UP000516305">
    <property type="component" value="Chromosome"/>
</dbReference>
<reference evidence="1 2" key="1">
    <citation type="submission" date="2020-08" db="EMBL/GenBank/DDBJ databases">
        <title>Croceimicrobium hydrocarbonivorans gen. nov., sp. nov., a novel marine bacterium isolated from a bacterial consortium that degrades polyethylene terephthalate.</title>
        <authorList>
            <person name="Liu R."/>
        </authorList>
    </citation>
    <scope>NUCLEOTIDE SEQUENCE [LARGE SCALE GENOMIC DNA]</scope>
    <source>
        <strain evidence="1 2">A20-9</strain>
    </source>
</reference>
<dbReference type="RefSeq" id="WP_210759629.1">
    <property type="nucleotide sequence ID" value="NZ_CP060139.1"/>
</dbReference>
<dbReference type="EMBL" id="CP060139">
    <property type="protein sequence ID" value="QNR25104.1"/>
    <property type="molecule type" value="Genomic_DNA"/>
</dbReference>
<name>A0A7H0VHA6_9FLAO</name>
<dbReference type="PROSITE" id="PS51257">
    <property type="entry name" value="PROKAR_LIPOPROTEIN"/>
    <property type="match status" value="1"/>
</dbReference>
<evidence type="ECO:0000313" key="1">
    <source>
        <dbReference type="EMBL" id="QNR25104.1"/>
    </source>
</evidence>
<evidence type="ECO:0000313" key="2">
    <source>
        <dbReference type="Proteomes" id="UP000516305"/>
    </source>
</evidence>
<accession>A0A7H0VHA6</accession>
<sequence length="195" mass="22934">MKFKFQIIISIFCFLVLTSCKQNVTVEDDKGNSLEFEITNIELTSSEKEARKDSLIIRNINKFLKENNSAVVQNYFFLCDTLNIQPFRDYNPQHKNSNINIHLGKKEVSIRPLPGSYRIEDGPFGQYKITDDSLGTFHSYVIEIRLTDDFEVQDYHSTLRFSKNVGGINRLSFKRDIESDEQYLIEEKKEKNNWW</sequence>
<proteinExistence type="predicted"/>
<gene>
    <name evidence="1" type="ORF">H4K34_04505</name>
</gene>
<dbReference type="KEGG" id="chyd:H4K34_04505"/>
<evidence type="ECO:0008006" key="3">
    <source>
        <dbReference type="Google" id="ProtNLM"/>
    </source>
</evidence>
<organism evidence="1 2">
    <name type="scientific">Croceimicrobium hydrocarbonivorans</name>
    <dbReference type="NCBI Taxonomy" id="2761580"/>
    <lineage>
        <taxon>Bacteria</taxon>
        <taxon>Pseudomonadati</taxon>
        <taxon>Bacteroidota</taxon>
        <taxon>Flavobacteriia</taxon>
        <taxon>Flavobacteriales</taxon>
        <taxon>Owenweeksiaceae</taxon>
        <taxon>Croceimicrobium</taxon>
    </lineage>
</organism>
<protein>
    <recommendedName>
        <fullName evidence="3">Lipoprotein</fullName>
    </recommendedName>
</protein>
<dbReference type="AlphaFoldDB" id="A0A7H0VHA6"/>
<keyword evidence="2" id="KW-1185">Reference proteome</keyword>